<keyword evidence="3" id="KW-1185">Reference proteome</keyword>
<dbReference type="Proteomes" id="UP000298030">
    <property type="component" value="Unassembled WGS sequence"/>
</dbReference>
<comment type="caution">
    <text evidence="2">The sequence shown here is derived from an EMBL/GenBank/DDBJ whole genome shotgun (WGS) entry which is preliminary data.</text>
</comment>
<name>A0A4Y7TI57_COPMI</name>
<gene>
    <name evidence="2" type="ORF">FA13DRAFT_114922</name>
</gene>
<organism evidence="2 3">
    <name type="scientific">Coprinellus micaceus</name>
    <name type="common">Glistening ink-cap mushroom</name>
    <name type="synonym">Coprinus micaceus</name>
    <dbReference type="NCBI Taxonomy" id="71717"/>
    <lineage>
        <taxon>Eukaryota</taxon>
        <taxon>Fungi</taxon>
        <taxon>Dikarya</taxon>
        <taxon>Basidiomycota</taxon>
        <taxon>Agaricomycotina</taxon>
        <taxon>Agaricomycetes</taxon>
        <taxon>Agaricomycetidae</taxon>
        <taxon>Agaricales</taxon>
        <taxon>Agaricineae</taxon>
        <taxon>Psathyrellaceae</taxon>
        <taxon>Coprinellus</taxon>
    </lineage>
</organism>
<protein>
    <submittedName>
        <fullName evidence="2">Uncharacterized protein</fullName>
    </submittedName>
</protein>
<dbReference type="AlphaFoldDB" id="A0A4Y7TI57"/>
<accession>A0A4Y7TI57</accession>
<feature type="region of interest" description="Disordered" evidence="1">
    <location>
        <begin position="41"/>
        <end position="74"/>
    </location>
</feature>
<reference evidence="2 3" key="1">
    <citation type="journal article" date="2019" name="Nat. Ecol. Evol.">
        <title>Megaphylogeny resolves global patterns of mushroom evolution.</title>
        <authorList>
            <person name="Varga T."/>
            <person name="Krizsan K."/>
            <person name="Foldi C."/>
            <person name="Dima B."/>
            <person name="Sanchez-Garcia M."/>
            <person name="Sanchez-Ramirez S."/>
            <person name="Szollosi G.J."/>
            <person name="Szarkandi J.G."/>
            <person name="Papp V."/>
            <person name="Albert L."/>
            <person name="Andreopoulos W."/>
            <person name="Angelini C."/>
            <person name="Antonin V."/>
            <person name="Barry K.W."/>
            <person name="Bougher N.L."/>
            <person name="Buchanan P."/>
            <person name="Buyck B."/>
            <person name="Bense V."/>
            <person name="Catcheside P."/>
            <person name="Chovatia M."/>
            <person name="Cooper J."/>
            <person name="Damon W."/>
            <person name="Desjardin D."/>
            <person name="Finy P."/>
            <person name="Geml J."/>
            <person name="Haridas S."/>
            <person name="Hughes K."/>
            <person name="Justo A."/>
            <person name="Karasinski D."/>
            <person name="Kautmanova I."/>
            <person name="Kiss B."/>
            <person name="Kocsube S."/>
            <person name="Kotiranta H."/>
            <person name="LaButti K.M."/>
            <person name="Lechner B.E."/>
            <person name="Liimatainen K."/>
            <person name="Lipzen A."/>
            <person name="Lukacs Z."/>
            <person name="Mihaltcheva S."/>
            <person name="Morgado L.N."/>
            <person name="Niskanen T."/>
            <person name="Noordeloos M.E."/>
            <person name="Ohm R.A."/>
            <person name="Ortiz-Santana B."/>
            <person name="Ovrebo C."/>
            <person name="Racz N."/>
            <person name="Riley R."/>
            <person name="Savchenko A."/>
            <person name="Shiryaev A."/>
            <person name="Soop K."/>
            <person name="Spirin V."/>
            <person name="Szebenyi C."/>
            <person name="Tomsovsky M."/>
            <person name="Tulloss R.E."/>
            <person name="Uehling J."/>
            <person name="Grigoriev I.V."/>
            <person name="Vagvolgyi C."/>
            <person name="Papp T."/>
            <person name="Martin F.M."/>
            <person name="Miettinen O."/>
            <person name="Hibbett D.S."/>
            <person name="Nagy L.G."/>
        </authorList>
    </citation>
    <scope>NUCLEOTIDE SEQUENCE [LARGE SCALE GENOMIC DNA]</scope>
    <source>
        <strain evidence="2 3">FP101781</strain>
    </source>
</reference>
<evidence type="ECO:0000313" key="3">
    <source>
        <dbReference type="Proteomes" id="UP000298030"/>
    </source>
</evidence>
<sequence length="224" mass="24852">MGVIENEGPLECYKKGPLLGMVDNKSSDPIDSAAHPALKATPTHPFKWPTLTPRAPLTPRLRSSTKSSTLNNKTSREPLDELRWLVHSVGDASSNVTGFAHPVVTATRGAIPAPISLSLRRKPESPLSSISSYPQAQVEHSLSRCTIPLVYHSYYAFVLRSRVFVAFIPHTPTHLYHHLIALSFRAPLLPTLCLRFITTDFVHSAFRAPECDLSFVRRHGVSKR</sequence>
<feature type="compositionally biased region" description="Low complexity" evidence="1">
    <location>
        <begin position="49"/>
        <end position="73"/>
    </location>
</feature>
<evidence type="ECO:0000313" key="2">
    <source>
        <dbReference type="EMBL" id="TEB33853.1"/>
    </source>
</evidence>
<proteinExistence type="predicted"/>
<dbReference type="EMBL" id="QPFP01000011">
    <property type="protein sequence ID" value="TEB33853.1"/>
    <property type="molecule type" value="Genomic_DNA"/>
</dbReference>
<evidence type="ECO:0000256" key="1">
    <source>
        <dbReference type="SAM" id="MobiDB-lite"/>
    </source>
</evidence>